<organism evidence="2 3">
    <name type="scientific">Pseudodesulfovibrio profundus</name>
    <dbReference type="NCBI Taxonomy" id="57320"/>
    <lineage>
        <taxon>Bacteria</taxon>
        <taxon>Pseudomonadati</taxon>
        <taxon>Thermodesulfobacteriota</taxon>
        <taxon>Desulfovibrionia</taxon>
        <taxon>Desulfovibrionales</taxon>
        <taxon>Desulfovibrionaceae</taxon>
    </lineage>
</organism>
<sequence>MKTLRTFACIAVLLTTCVLPVHAGEPEGRPVSIRGLVVSSGHNLIINDGAQDYVLLGVDNYQLEGKICEAIGTLHVSDDELIIDVETIRIVASEYPEEDLVGEKKQFDVLAFRPGQNNTITRASV</sequence>
<proteinExistence type="predicted"/>
<gene>
    <name evidence="2" type="ORF">DPRO_3524</name>
</gene>
<dbReference type="AlphaFoldDB" id="A0A2C8FD29"/>
<evidence type="ECO:0000313" key="3">
    <source>
        <dbReference type="Proteomes" id="UP000219215"/>
    </source>
</evidence>
<keyword evidence="1" id="KW-0732">Signal</keyword>
<evidence type="ECO:0008006" key="4">
    <source>
        <dbReference type="Google" id="ProtNLM"/>
    </source>
</evidence>
<keyword evidence="3" id="KW-1185">Reference proteome</keyword>
<feature type="chain" id="PRO_5013061710" description="Bacterial OB-fold domain-containing protein" evidence="1">
    <location>
        <begin position="24"/>
        <end position="125"/>
    </location>
</feature>
<accession>A0A2C8FD29</accession>
<dbReference type="OrthoDB" id="5465264at2"/>
<dbReference type="RefSeq" id="WP_097013165.1">
    <property type="nucleotide sequence ID" value="NZ_LT907975.1"/>
</dbReference>
<dbReference type="Proteomes" id="UP000219215">
    <property type="component" value="Chromosome DPRO"/>
</dbReference>
<evidence type="ECO:0000256" key="1">
    <source>
        <dbReference type="SAM" id="SignalP"/>
    </source>
</evidence>
<evidence type="ECO:0000313" key="2">
    <source>
        <dbReference type="EMBL" id="SOB60440.1"/>
    </source>
</evidence>
<feature type="signal peptide" evidence="1">
    <location>
        <begin position="1"/>
        <end position="23"/>
    </location>
</feature>
<protein>
    <recommendedName>
        <fullName evidence="4">Bacterial OB-fold domain-containing protein</fullName>
    </recommendedName>
</protein>
<reference evidence="3" key="1">
    <citation type="submission" date="2017-09" db="EMBL/GenBank/DDBJ databases">
        <authorList>
            <person name="Regsiter A."/>
            <person name="William W."/>
        </authorList>
    </citation>
    <scope>NUCLEOTIDE SEQUENCE [LARGE SCALE GENOMIC DNA]</scope>
    <source>
        <strain evidence="3">500-1</strain>
    </source>
</reference>
<dbReference type="KEGG" id="pprf:DPRO_3524"/>
<name>A0A2C8FD29_9BACT</name>
<dbReference type="EMBL" id="LT907975">
    <property type="protein sequence ID" value="SOB60440.1"/>
    <property type="molecule type" value="Genomic_DNA"/>
</dbReference>